<evidence type="ECO:0000313" key="4">
    <source>
        <dbReference type="EMBL" id="AXE26689.1"/>
    </source>
</evidence>
<proteinExistence type="predicted"/>
<accession>A0A344U718</accession>
<gene>
    <name evidence="4" type="ORF">C0216_27520</name>
</gene>
<dbReference type="OrthoDB" id="3944519at2"/>
<feature type="transmembrane region" description="Helical" evidence="2">
    <location>
        <begin position="78"/>
        <end position="99"/>
    </location>
</feature>
<dbReference type="PANTHER" id="PTHR34512:SF30">
    <property type="entry name" value="OUTER MEMBRANE PROTEIN ASSEMBLY FACTOR BAMB"/>
    <property type="match status" value="1"/>
</dbReference>
<feature type="region of interest" description="Disordered" evidence="1">
    <location>
        <begin position="1"/>
        <end position="75"/>
    </location>
</feature>
<feature type="compositionally biased region" description="Pro residues" evidence="1">
    <location>
        <begin position="1"/>
        <end position="14"/>
    </location>
</feature>
<evidence type="ECO:0000256" key="1">
    <source>
        <dbReference type="SAM" id="MobiDB-lite"/>
    </source>
</evidence>
<feature type="compositionally biased region" description="Low complexity" evidence="1">
    <location>
        <begin position="27"/>
        <end position="41"/>
    </location>
</feature>
<keyword evidence="2" id="KW-0472">Membrane</keyword>
<dbReference type="EMBL" id="CP030862">
    <property type="protein sequence ID" value="AXE26689.1"/>
    <property type="molecule type" value="Genomic_DNA"/>
</dbReference>
<keyword evidence="2" id="KW-0812">Transmembrane</keyword>
<dbReference type="SUPFAM" id="SSF50969">
    <property type="entry name" value="YVTN repeat-like/Quinoprotein amine dehydrogenase"/>
    <property type="match status" value="1"/>
</dbReference>
<evidence type="ECO:0000313" key="5">
    <source>
        <dbReference type="Proteomes" id="UP000252004"/>
    </source>
</evidence>
<dbReference type="Pfam" id="PF13360">
    <property type="entry name" value="PQQ_2"/>
    <property type="match status" value="1"/>
</dbReference>
<dbReference type="InterPro" id="IPR015943">
    <property type="entry name" value="WD40/YVTN_repeat-like_dom_sf"/>
</dbReference>
<keyword evidence="5" id="KW-1185">Reference proteome</keyword>
<dbReference type="KEGG" id="sgz:C0216_27520"/>
<dbReference type="AlphaFoldDB" id="A0A344U718"/>
<dbReference type="InterPro" id="IPR011044">
    <property type="entry name" value="Quino_amine_DH_bsu"/>
</dbReference>
<dbReference type="InterPro" id="IPR002372">
    <property type="entry name" value="PQQ_rpt_dom"/>
</dbReference>
<feature type="compositionally biased region" description="Pro residues" evidence="1">
    <location>
        <begin position="42"/>
        <end position="70"/>
    </location>
</feature>
<dbReference type="PANTHER" id="PTHR34512">
    <property type="entry name" value="CELL SURFACE PROTEIN"/>
    <property type="match status" value="1"/>
</dbReference>
<evidence type="ECO:0000259" key="3">
    <source>
        <dbReference type="Pfam" id="PF13360"/>
    </source>
</evidence>
<keyword evidence="2" id="KW-1133">Transmembrane helix</keyword>
<feature type="domain" description="Pyrrolo-quinoline quinone repeat" evidence="3">
    <location>
        <begin position="151"/>
        <end position="293"/>
    </location>
</feature>
<sequence length="540" mass="55892">MTEPPQPPNQPPAPSGYSHLPGPPQPGYGTPPQGANPYAQPAAPPLAQPGYGYPPPVPPAPGAPQSPGPGGPRGRRTAVIAAAAAAGVLLAGAGAYLAFAGDGGDDPKPAAQSAPPAAPQPSGTPDKGDGSGNGSGASEDLNAGRKQGEDKALWLKTVKIDGPGAGVDSGGQWVVGDTVVKSVWKDLVAYGAADGKEKWKLSFPTQICSVTRQTTADAKTVVMYKDGESESAVCNRMRLVDLKTGKEGWSKEVPKEGIFDIMTSPTLGIAGDTVAVSRSGTASAFRISTGDKLFGSNGAEGCKPGAYVAHRTKMIAIATCYDDDLTTEVSDADPVTGKKTWTYRLPAKHKVTSVHSLDPVILDVGNEEKKERAIVVLGPDGRQRTTVSGEGTFETECTNGLFRSVEVCETSVVDQNTLYMPTSPGVGKANEIVAFDLSTGKAKWRTPAGDGRTLTPVRAENGQLIAYRRATPDQGGEVVAFPAAGGNPTALLRSPSGTAAPVEAAFYKPKIDYVGGRLYLSTALLRAQGTDEKLLMVFGK</sequence>
<protein>
    <recommendedName>
        <fullName evidence="3">Pyrrolo-quinoline quinone repeat domain-containing protein</fullName>
    </recommendedName>
</protein>
<organism evidence="4 5">
    <name type="scientific">Streptomyces globosus</name>
    <dbReference type="NCBI Taxonomy" id="68209"/>
    <lineage>
        <taxon>Bacteria</taxon>
        <taxon>Bacillati</taxon>
        <taxon>Actinomycetota</taxon>
        <taxon>Actinomycetes</taxon>
        <taxon>Kitasatosporales</taxon>
        <taxon>Streptomycetaceae</taxon>
        <taxon>Streptomyces</taxon>
    </lineage>
</organism>
<dbReference type="Gene3D" id="2.130.10.10">
    <property type="entry name" value="YVTN repeat-like/Quinoprotein amine dehydrogenase"/>
    <property type="match status" value="1"/>
</dbReference>
<evidence type="ECO:0000256" key="2">
    <source>
        <dbReference type="SAM" id="Phobius"/>
    </source>
</evidence>
<name>A0A344U718_9ACTN</name>
<dbReference type="RefSeq" id="WP_114057861.1">
    <property type="nucleotide sequence ID" value="NZ_CP030862.1"/>
</dbReference>
<reference evidence="4 5" key="1">
    <citation type="submission" date="2018-01" db="EMBL/GenBank/DDBJ databases">
        <title>Draft genome Sequence of streptomyces globosus LZH-48.</title>
        <authorList>
            <person name="Ran K."/>
            <person name="Li Z."/>
            <person name="Wei S."/>
            <person name="Dong R."/>
        </authorList>
    </citation>
    <scope>NUCLEOTIDE SEQUENCE [LARGE SCALE GENOMIC DNA]</scope>
    <source>
        <strain evidence="4 5">LZH-48</strain>
    </source>
</reference>
<feature type="region of interest" description="Disordered" evidence="1">
    <location>
        <begin position="105"/>
        <end position="147"/>
    </location>
</feature>
<dbReference type="Proteomes" id="UP000252004">
    <property type="component" value="Chromosome"/>
</dbReference>